<keyword evidence="9" id="KW-1185">Reference proteome</keyword>
<dbReference type="PIRSF" id="PIRSF026649">
    <property type="entry name" value="MsbB"/>
    <property type="match status" value="1"/>
</dbReference>
<dbReference type="PANTHER" id="PTHR30606">
    <property type="entry name" value="LIPID A BIOSYNTHESIS LAUROYL ACYLTRANSFERASE"/>
    <property type="match status" value="1"/>
</dbReference>
<protein>
    <submittedName>
        <fullName evidence="8">Lysophospholipid acyltransferase family protein</fullName>
    </submittedName>
</protein>
<dbReference type="EMBL" id="JAERRB010000002">
    <property type="protein sequence ID" value="MBL0741264.1"/>
    <property type="molecule type" value="Genomic_DNA"/>
</dbReference>
<keyword evidence="4" id="KW-0808">Transferase</keyword>
<organism evidence="8 9">
    <name type="scientific">Chryseolinea lacunae</name>
    <dbReference type="NCBI Taxonomy" id="2801331"/>
    <lineage>
        <taxon>Bacteria</taxon>
        <taxon>Pseudomonadati</taxon>
        <taxon>Bacteroidota</taxon>
        <taxon>Cytophagia</taxon>
        <taxon>Cytophagales</taxon>
        <taxon>Fulvivirgaceae</taxon>
        <taxon>Chryseolinea</taxon>
    </lineage>
</organism>
<comment type="caution">
    <text evidence="8">The sequence shown here is derived from an EMBL/GenBank/DDBJ whole genome shotgun (WGS) entry which is preliminary data.</text>
</comment>
<dbReference type="PANTHER" id="PTHR30606:SF10">
    <property type="entry name" value="PHOSPHATIDYLINOSITOL MANNOSIDE ACYLTRANSFERASE"/>
    <property type="match status" value="1"/>
</dbReference>
<comment type="subcellular location">
    <subcellularLocation>
        <location evidence="1">Cell inner membrane</location>
    </subcellularLocation>
</comment>
<keyword evidence="3" id="KW-0997">Cell inner membrane</keyword>
<accession>A0ABS1KP84</accession>
<evidence type="ECO:0000256" key="3">
    <source>
        <dbReference type="ARBA" id="ARBA00022519"/>
    </source>
</evidence>
<evidence type="ECO:0000313" key="8">
    <source>
        <dbReference type="EMBL" id="MBL0741264.1"/>
    </source>
</evidence>
<evidence type="ECO:0000313" key="9">
    <source>
        <dbReference type="Proteomes" id="UP000613030"/>
    </source>
</evidence>
<dbReference type="InterPro" id="IPR004960">
    <property type="entry name" value="LipA_acyltrans"/>
</dbReference>
<dbReference type="CDD" id="cd07984">
    <property type="entry name" value="LPLAT_LABLAT-like"/>
    <property type="match status" value="1"/>
</dbReference>
<keyword evidence="7" id="KW-1133">Transmembrane helix</keyword>
<reference evidence="8 9" key="1">
    <citation type="submission" date="2021-01" db="EMBL/GenBank/DDBJ databases">
        <title>Chryseolinea sp. Jin1 Genome sequencing and assembly.</title>
        <authorList>
            <person name="Kim I."/>
        </authorList>
    </citation>
    <scope>NUCLEOTIDE SEQUENCE [LARGE SCALE GENOMIC DNA]</scope>
    <source>
        <strain evidence="8 9">Jin1</strain>
    </source>
</reference>
<keyword evidence="2" id="KW-1003">Cell membrane</keyword>
<keyword evidence="5 7" id="KW-0472">Membrane</keyword>
<evidence type="ECO:0000256" key="2">
    <source>
        <dbReference type="ARBA" id="ARBA00022475"/>
    </source>
</evidence>
<evidence type="ECO:0000256" key="1">
    <source>
        <dbReference type="ARBA" id="ARBA00004533"/>
    </source>
</evidence>
<evidence type="ECO:0000256" key="6">
    <source>
        <dbReference type="ARBA" id="ARBA00023315"/>
    </source>
</evidence>
<evidence type="ECO:0000256" key="7">
    <source>
        <dbReference type="SAM" id="Phobius"/>
    </source>
</evidence>
<dbReference type="GO" id="GO:0016746">
    <property type="term" value="F:acyltransferase activity"/>
    <property type="evidence" value="ECO:0007669"/>
    <property type="project" value="UniProtKB-KW"/>
</dbReference>
<dbReference type="Proteomes" id="UP000613030">
    <property type="component" value="Unassembled WGS sequence"/>
</dbReference>
<dbReference type="Pfam" id="PF03279">
    <property type="entry name" value="Lip_A_acyltrans"/>
    <property type="match status" value="1"/>
</dbReference>
<keyword evidence="6 8" id="KW-0012">Acyltransferase</keyword>
<gene>
    <name evidence="8" type="ORF">JI741_08530</name>
</gene>
<name>A0ABS1KP84_9BACT</name>
<sequence length="307" mass="34713">MSNAKEIRRKIRYAIVYRFVKFLISLSAAMPRRWWLKFCQGLGRIAYTFATKTRHQVLDHLAFAYGPELTPSQVKKMAKKVFRMLGANTGEMLRATRVKDLAGLEAFLTTEGLEHYEVATKKGKGVIFLTLHMGAFDLQVSNMALRGLNPNIIGTPLKDERLNALLWDYRNKYGAVAIERGRETFRLIKVLKSGGSVALLIDQDTKVKSRFVNFFGKPAATPVGATVLALKTGAAVVPTYVYLGADGLQHMHILPEVPMKITGDDEVDMVYNTQVLTNFIEATIRQHPEQWVWMHERWKTKPGEEIS</sequence>
<proteinExistence type="predicted"/>
<feature type="transmembrane region" description="Helical" evidence="7">
    <location>
        <begin position="12"/>
        <end position="30"/>
    </location>
</feature>
<evidence type="ECO:0000256" key="5">
    <source>
        <dbReference type="ARBA" id="ARBA00023136"/>
    </source>
</evidence>
<keyword evidence="7" id="KW-0812">Transmembrane</keyword>
<evidence type="ECO:0000256" key="4">
    <source>
        <dbReference type="ARBA" id="ARBA00022679"/>
    </source>
</evidence>
<dbReference type="RefSeq" id="WP_202008618.1">
    <property type="nucleotide sequence ID" value="NZ_JAERRB010000002.1"/>
</dbReference>